<dbReference type="VEuPathDB" id="FungiDB:GGTG_04970"/>
<protein>
    <submittedName>
        <fullName evidence="2 3">Uncharacterized protein</fullName>
    </submittedName>
</protein>
<dbReference type="AlphaFoldDB" id="J3NUL5"/>
<keyword evidence="4" id="KW-1185">Reference proteome</keyword>
<reference evidence="2" key="3">
    <citation type="submission" date="2010-09" db="EMBL/GenBank/DDBJ databases">
        <title>Annotation of Gaeumannomyces graminis var. tritici R3-111a-1.</title>
        <authorList>
            <consortium name="The Broad Institute Genome Sequencing Platform"/>
            <person name="Ma L.-J."/>
            <person name="Dead R."/>
            <person name="Young S.K."/>
            <person name="Zeng Q."/>
            <person name="Gargeya S."/>
            <person name="Fitzgerald M."/>
            <person name="Haas B."/>
            <person name="Abouelleil A."/>
            <person name="Alvarado L."/>
            <person name="Arachchi H.M."/>
            <person name="Berlin A."/>
            <person name="Brown A."/>
            <person name="Chapman S.B."/>
            <person name="Chen Z."/>
            <person name="Dunbar C."/>
            <person name="Freedman E."/>
            <person name="Gearin G."/>
            <person name="Gellesch M."/>
            <person name="Goldberg J."/>
            <person name="Griggs A."/>
            <person name="Gujja S."/>
            <person name="Heiman D."/>
            <person name="Howarth C."/>
            <person name="Larson L."/>
            <person name="Lui A."/>
            <person name="MacDonald P.J.P."/>
            <person name="Mehta T."/>
            <person name="Montmayeur A."/>
            <person name="Murphy C."/>
            <person name="Neiman D."/>
            <person name="Pearson M."/>
            <person name="Priest M."/>
            <person name="Roberts A."/>
            <person name="Saif S."/>
            <person name="Shea T."/>
            <person name="Shenoy N."/>
            <person name="Sisk P."/>
            <person name="Stolte C."/>
            <person name="Sykes S."/>
            <person name="Yandava C."/>
            <person name="Wortman J."/>
            <person name="Nusbaum C."/>
            <person name="Birren B."/>
        </authorList>
    </citation>
    <scope>NUCLEOTIDE SEQUENCE</scope>
    <source>
        <strain evidence="2">R3-111a-1</strain>
    </source>
</reference>
<reference evidence="4" key="1">
    <citation type="submission" date="2010-07" db="EMBL/GenBank/DDBJ databases">
        <title>The genome sequence of Gaeumannomyces graminis var. tritici strain R3-111a-1.</title>
        <authorList>
            <consortium name="The Broad Institute Genome Sequencing Platform"/>
            <person name="Ma L.-J."/>
            <person name="Dead R."/>
            <person name="Young S."/>
            <person name="Zeng Q."/>
            <person name="Koehrsen M."/>
            <person name="Alvarado L."/>
            <person name="Berlin A."/>
            <person name="Chapman S.B."/>
            <person name="Chen Z."/>
            <person name="Freedman E."/>
            <person name="Gellesch M."/>
            <person name="Goldberg J."/>
            <person name="Griggs A."/>
            <person name="Gujja S."/>
            <person name="Heilman E.R."/>
            <person name="Heiman D."/>
            <person name="Hepburn T."/>
            <person name="Howarth C."/>
            <person name="Jen D."/>
            <person name="Larson L."/>
            <person name="Mehta T."/>
            <person name="Neiman D."/>
            <person name="Pearson M."/>
            <person name="Roberts A."/>
            <person name="Saif S."/>
            <person name="Shea T."/>
            <person name="Shenoy N."/>
            <person name="Sisk P."/>
            <person name="Stolte C."/>
            <person name="Sykes S."/>
            <person name="Walk T."/>
            <person name="White J."/>
            <person name="Yandava C."/>
            <person name="Haas B."/>
            <person name="Nusbaum C."/>
            <person name="Birren B."/>
        </authorList>
    </citation>
    <scope>NUCLEOTIDE SEQUENCE [LARGE SCALE GENOMIC DNA]</scope>
    <source>
        <strain evidence="4">R3-111a-1</strain>
    </source>
</reference>
<evidence type="ECO:0000256" key="1">
    <source>
        <dbReference type="SAM" id="MobiDB-lite"/>
    </source>
</evidence>
<dbReference type="EnsemblFungi" id="EJT79888">
    <property type="protein sequence ID" value="EJT79888"/>
    <property type="gene ID" value="GGTG_04970"/>
</dbReference>
<accession>J3NUL5</accession>
<name>J3NUL5_GAET3</name>
<evidence type="ECO:0000313" key="2">
    <source>
        <dbReference type="EMBL" id="EJT79888.1"/>
    </source>
</evidence>
<dbReference type="GeneID" id="20345428"/>
<dbReference type="EMBL" id="GL385396">
    <property type="protein sequence ID" value="EJT79888.1"/>
    <property type="molecule type" value="Genomic_DNA"/>
</dbReference>
<evidence type="ECO:0000313" key="4">
    <source>
        <dbReference type="Proteomes" id="UP000006039"/>
    </source>
</evidence>
<dbReference type="Proteomes" id="UP000006039">
    <property type="component" value="Unassembled WGS sequence"/>
</dbReference>
<reference evidence="3" key="5">
    <citation type="submission" date="2018-04" db="UniProtKB">
        <authorList>
            <consortium name="EnsemblFungi"/>
        </authorList>
    </citation>
    <scope>IDENTIFICATION</scope>
    <source>
        <strain evidence="3">R3-111a-1</strain>
    </source>
</reference>
<evidence type="ECO:0000313" key="3">
    <source>
        <dbReference type="EnsemblFungi" id="EJT79888"/>
    </source>
</evidence>
<sequence length="259" mass="29796">MFQHSWHPHFLSPCSVHGQGRQPSFDKHYVSTAARFTSGSRQQPSCRPAPVAGNTPDGSTTWTPEQTATLMGWFLEYQRTMEKYDIEFENYSSMFEHVLALAVEEWPDLAPLISTRFIYTKFDHERKRCGALRGWVEDFGGSCDPDDGRCEVDRPGLGGIPTKFEIRETMSLVNKNDVRLRRTSLDRPVPDPRGLIVMRKRPRLVQLSTLSRTPDRGLVRQAWHTHPPWTHELWRPSSRAAFVMIHKTRPSSPSRVWGP</sequence>
<organism evidence="2">
    <name type="scientific">Gaeumannomyces tritici (strain R3-111a-1)</name>
    <name type="common">Wheat and barley take-all root rot fungus</name>
    <name type="synonym">Gaeumannomyces graminis var. tritici</name>
    <dbReference type="NCBI Taxonomy" id="644352"/>
    <lineage>
        <taxon>Eukaryota</taxon>
        <taxon>Fungi</taxon>
        <taxon>Dikarya</taxon>
        <taxon>Ascomycota</taxon>
        <taxon>Pezizomycotina</taxon>
        <taxon>Sordariomycetes</taxon>
        <taxon>Sordariomycetidae</taxon>
        <taxon>Magnaporthales</taxon>
        <taxon>Magnaporthaceae</taxon>
        <taxon>Gaeumannomyces</taxon>
    </lineage>
</organism>
<reference evidence="2" key="2">
    <citation type="submission" date="2010-07" db="EMBL/GenBank/DDBJ databases">
        <authorList>
            <consortium name="The Broad Institute Genome Sequencing Platform"/>
            <consortium name="Broad Institute Genome Sequencing Center for Infectious Disease"/>
            <person name="Ma L.-J."/>
            <person name="Dead R."/>
            <person name="Young S."/>
            <person name="Zeng Q."/>
            <person name="Koehrsen M."/>
            <person name="Alvarado L."/>
            <person name="Berlin A."/>
            <person name="Chapman S.B."/>
            <person name="Chen Z."/>
            <person name="Freedman E."/>
            <person name="Gellesch M."/>
            <person name="Goldberg J."/>
            <person name="Griggs A."/>
            <person name="Gujja S."/>
            <person name="Heilman E.R."/>
            <person name="Heiman D."/>
            <person name="Hepburn T."/>
            <person name="Howarth C."/>
            <person name="Jen D."/>
            <person name="Larson L."/>
            <person name="Mehta T."/>
            <person name="Neiman D."/>
            <person name="Pearson M."/>
            <person name="Roberts A."/>
            <person name="Saif S."/>
            <person name="Shea T."/>
            <person name="Shenoy N."/>
            <person name="Sisk P."/>
            <person name="Stolte C."/>
            <person name="Sykes S."/>
            <person name="Walk T."/>
            <person name="White J."/>
            <person name="Yandava C."/>
            <person name="Haas B."/>
            <person name="Nusbaum C."/>
            <person name="Birren B."/>
        </authorList>
    </citation>
    <scope>NUCLEOTIDE SEQUENCE</scope>
    <source>
        <strain evidence="2">R3-111a-1</strain>
    </source>
</reference>
<gene>
    <name evidence="3" type="primary">20345428</name>
    <name evidence="2" type="ORF">GGTG_04970</name>
</gene>
<dbReference type="RefSeq" id="XP_009221033.1">
    <property type="nucleotide sequence ID" value="XM_009222769.1"/>
</dbReference>
<dbReference type="HOGENOM" id="CLU_1073798_0_0_1"/>
<proteinExistence type="predicted"/>
<reference evidence="3" key="4">
    <citation type="journal article" date="2015" name="G3 (Bethesda)">
        <title>Genome sequences of three phytopathogenic species of the Magnaporthaceae family of fungi.</title>
        <authorList>
            <person name="Okagaki L.H."/>
            <person name="Nunes C.C."/>
            <person name="Sailsbery J."/>
            <person name="Clay B."/>
            <person name="Brown D."/>
            <person name="John T."/>
            <person name="Oh Y."/>
            <person name="Young N."/>
            <person name="Fitzgerald M."/>
            <person name="Haas B.J."/>
            <person name="Zeng Q."/>
            <person name="Young S."/>
            <person name="Adiconis X."/>
            <person name="Fan L."/>
            <person name="Levin J.Z."/>
            <person name="Mitchell T.K."/>
            <person name="Okubara P.A."/>
            <person name="Farman M.L."/>
            <person name="Kohn L.M."/>
            <person name="Birren B."/>
            <person name="Ma L.-J."/>
            <person name="Dean R.A."/>
        </authorList>
    </citation>
    <scope>NUCLEOTIDE SEQUENCE</scope>
    <source>
        <strain evidence="3">R3-111a-1</strain>
    </source>
</reference>
<feature type="region of interest" description="Disordered" evidence="1">
    <location>
        <begin position="36"/>
        <end position="61"/>
    </location>
</feature>
<feature type="compositionally biased region" description="Polar residues" evidence="1">
    <location>
        <begin position="36"/>
        <end position="45"/>
    </location>
</feature>